<feature type="transmembrane region" description="Helical" evidence="1">
    <location>
        <begin position="66"/>
        <end position="83"/>
    </location>
</feature>
<keyword evidence="1" id="KW-0472">Membrane</keyword>
<accession>A0A9D3Z0Z2</accession>
<comment type="caution">
    <text evidence="2">The sequence shown here is derived from an EMBL/GenBank/DDBJ whole genome shotgun (WGS) entry which is preliminary data.</text>
</comment>
<evidence type="ECO:0000256" key="1">
    <source>
        <dbReference type="SAM" id="Phobius"/>
    </source>
</evidence>
<evidence type="ECO:0000313" key="2">
    <source>
        <dbReference type="EMBL" id="KAH3708134.1"/>
    </source>
</evidence>
<proteinExistence type="predicted"/>
<organism evidence="2 3">
    <name type="scientific">Dreissena polymorpha</name>
    <name type="common">Zebra mussel</name>
    <name type="synonym">Mytilus polymorpha</name>
    <dbReference type="NCBI Taxonomy" id="45954"/>
    <lineage>
        <taxon>Eukaryota</taxon>
        <taxon>Metazoa</taxon>
        <taxon>Spiralia</taxon>
        <taxon>Lophotrochozoa</taxon>
        <taxon>Mollusca</taxon>
        <taxon>Bivalvia</taxon>
        <taxon>Autobranchia</taxon>
        <taxon>Heteroconchia</taxon>
        <taxon>Euheterodonta</taxon>
        <taxon>Imparidentia</taxon>
        <taxon>Neoheterodontei</taxon>
        <taxon>Myida</taxon>
        <taxon>Dreissenoidea</taxon>
        <taxon>Dreissenidae</taxon>
        <taxon>Dreissena</taxon>
    </lineage>
</organism>
<name>A0A9D3Z0Z2_DREPO</name>
<keyword evidence="3" id="KW-1185">Reference proteome</keyword>
<reference evidence="2" key="2">
    <citation type="submission" date="2020-11" db="EMBL/GenBank/DDBJ databases">
        <authorList>
            <person name="McCartney M.A."/>
            <person name="Auch B."/>
            <person name="Kono T."/>
            <person name="Mallez S."/>
            <person name="Becker A."/>
            <person name="Gohl D.M."/>
            <person name="Silverstein K.A.T."/>
            <person name="Koren S."/>
            <person name="Bechman K.B."/>
            <person name="Herman A."/>
            <person name="Abrahante J.E."/>
            <person name="Garbe J."/>
        </authorList>
    </citation>
    <scope>NUCLEOTIDE SEQUENCE</scope>
    <source>
        <strain evidence="2">Duluth1</strain>
        <tissue evidence="2">Whole animal</tissue>
    </source>
</reference>
<dbReference type="AlphaFoldDB" id="A0A9D3Z0Z2"/>
<reference evidence="2" key="1">
    <citation type="journal article" date="2019" name="bioRxiv">
        <title>The Genome of the Zebra Mussel, Dreissena polymorpha: A Resource for Invasive Species Research.</title>
        <authorList>
            <person name="McCartney M.A."/>
            <person name="Auch B."/>
            <person name="Kono T."/>
            <person name="Mallez S."/>
            <person name="Zhang Y."/>
            <person name="Obille A."/>
            <person name="Becker A."/>
            <person name="Abrahante J.E."/>
            <person name="Garbe J."/>
            <person name="Badalamenti J.P."/>
            <person name="Herman A."/>
            <person name="Mangelson H."/>
            <person name="Liachko I."/>
            <person name="Sullivan S."/>
            <person name="Sone E.D."/>
            <person name="Koren S."/>
            <person name="Silverstein K.A.T."/>
            <person name="Beckman K.B."/>
            <person name="Gohl D.M."/>
        </authorList>
    </citation>
    <scope>NUCLEOTIDE SEQUENCE</scope>
    <source>
        <strain evidence="2">Duluth1</strain>
        <tissue evidence="2">Whole animal</tissue>
    </source>
</reference>
<sequence length="113" mass="13378">MNRSNPLLAPKSHRHLHYKYSMQQSSTDTDFTYPVMYFTYPVSTTHSLSTTACSSPLPDKPPTNNLHSVFYALLLWYFHEFFISKILTRLFMLKLLDLLLILVLFFIQTFKFF</sequence>
<keyword evidence="1" id="KW-0812">Transmembrane</keyword>
<dbReference type="EMBL" id="JAIWYP010000014">
    <property type="protein sequence ID" value="KAH3708134.1"/>
    <property type="molecule type" value="Genomic_DNA"/>
</dbReference>
<protein>
    <submittedName>
        <fullName evidence="2">Uncharacterized protein</fullName>
    </submittedName>
</protein>
<feature type="transmembrane region" description="Helical" evidence="1">
    <location>
        <begin position="90"/>
        <end position="110"/>
    </location>
</feature>
<evidence type="ECO:0000313" key="3">
    <source>
        <dbReference type="Proteomes" id="UP000828390"/>
    </source>
</evidence>
<keyword evidence="1" id="KW-1133">Transmembrane helix</keyword>
<dbReference type="Proteomes" id="UP000828390">
    <property type="component" value="Unassembled WGS sequence"/>
</dbReference>
<gene>
    <name evidence="2" type="ORF">DPMN_067573</name>
</gene>